<keyword evidence="3" id="KW-1185">Reference proteome</keyword>
<gene>
    <name evidence="2" type="ORF">CBOVIS_LOCUS5506</name>
</gene>
<dbReference type="Proteomes" id="UP000494206">
    <property type="component" value="Unassembled WGS sequence"/>
</dbReference>
<dbReference type="EMBL" id="CADEPM010000003">
    <property type="protein sequence ID" value="CAB3402975.1"/>
    <property type="molecule type" value="Genomic_DNA"/>
</dbReference>
<evidence type="ECO:0000313" key="3">
    <source>
        <dbReference type="Proteomes" id="UP000494206"/>
    </source>
</evidence>
<evidence type="ECO:0000256" key="1">
    <source>
        <dbReference type="SAM" id="SignalP"/>
    </source>
</evidence>
<comment type="caution">
    <text evidence="2">The sequence shown here is derived from an EMBL/GenBank/DDBJ whole genome shotgun (WGS) entry which is preliminary data.</text>
</comment>
<feature type="chain" id="PRO_5035864608" evidence="1">
    <location>
        <begin position="16"/>
        <end position="197"/>
    </location>
</feature>
<keyword evidence="1" id="KW-0732">Signal</keyword>
<proteinExistence type="predicted"/>
<dbReference type="AlphaFoldDB" id="A0A8S1ES99"/>
<reference evidence="2 3" key="1">
    <citation type="submission" date="2020-04" db="EMBL/GenBank/DDBJ databases">
        <authorList>
            <person name="Laetsch R D."/>
            <person name="Stevens L."/>
            <person name="Kumar S."/>
            <person name="Blaxter L. M."/>
        </authorList>
    </citation>
    <scope>NUCLEOTIDE SEQUENCE [LARGE SCALE GENOMIC DNA]</scope>
</reference>
<feature type="signal peptide" evidence="1">
    <location>
        <begin position="1"/>
        <end position="15"/>
    </location>
</feature>
<evidence type="ECO:0000313" key="2">
    <source>
        <dbReference type="EMBL" id="CAB3402975.1"/>
    </source>
</evidence>
<protein>
    <submittedName>
        <fullName evidence="2">Uncharacterized protein</fullName>
    </submittedName>
</protein>
<organism evidence="2 3">
    <name type="scientific">Caenorhabditis bovis</name>
    <dbReference type="NCBI Taxonomy" id="2654633"/>
    <lineage>
        <taxon>Eukaryota</taxon>
        <taxon>Metazoa</taxon>
        <taxon>Ecdysozoa</taxon>
        <taxon>Nematoda</taxon>
        <taxon>Chromadorea</taxon>
        <taxon>Rhabditida</taxon>
        <taxon>Rhabditina</taxon>
        <taxon>Rhabditomorpha</taxon>
        <taxon>Rhabditoidea</taxon>
        <taxon>Rhabditidae</taxon>
        <taxon>Peloderinae</taxon>
        <taxon>Caenorhabditis</taxon>
    </lineage>
</organism>
<accession>A0A8S1ES99</accession>
<sequence length="197" mass="21700">MIFYILFFIVSTVQAIAPRNIPSQIGNSGNDLTNQLGYQTHVALRRVGELEKSIGDGVGQFGETGGRAAVELAESFGKTVRDVPNGIGEVVNGVVTGNRRGKREAVDQLSDLTPVQEYFVLFIVYKNFVQTGENFCAIHQVIKHLANRVPELHQYITIIAEILKAYFGTSHQFCENPADSADAIQNAIKEALKMYPN</sequence>
<name>A0A8S1ES99_9PELO</name>